<name>A0AAE4Y8H5_9RHOB</name>
<evidence type="ECO:0000313" key="3">
    <source>
        <dbReference type="EMBL" id="NBZ87912.1"/>
    </source>
</evidence>
<dbReference type="InterPro" id="IPR046462">
    <property type="entry name" value="TerL_nuclease"/>
</dbReference>
<dbReference type="PANTHER" id="PTHR41287">
    <property type="match status" value="1"/>
</dbReference>
<dbReference type="Pfam" id="PF20441">
    <property type="entry name" value="TerL_nuclease"/>
    <property type="match status" value="1"/>
</dbReference>
<protein>
    <submittedName>
        <fullName evidence="3">Terminase large subunit</fullName>
    </submittedName>
</protein>
<dbReference type="InterPro" id="IPR005021">
    <property type="entry name" value="Terminase_largesu-like"/>
</dbReference>
<feature type="domain" description="Terminase large subunit-like ATPase" evidence="1">
    <location>
        <begin position="46"/>
        <end position="222"/>
    </location>
</feature>
<dbReference type="Proteomes" id="UP001193501">
    <property type="component" value="Unassembled WGS sequence"/>
</dbReference>
<evidence type="ECO:0000259" key="1">
    <source>
        <dbReference type="Pfam" id="PF03354"/>
    </source>
</evidence>
<comment type="caution">
    <text evidence="3">The sequence shown here is derived from an EMBL/GenBank/DDBJ whole genome shotgun (WGS) entry which is preliminary data.</text>
</comment>
<gene>
    <name evidence="3" type="ORF">GV832_10010</name>
</gene>
<dbReference type="Gene3D" id="3.30.420.240">
    <property type="match status" value="1"/>
</dbReference>
<dbReference type="Gene3D" id="3.40.50.300">
    <property type="entry name" value="P-loop containing nucleotide triphosphate hydrolases"/>
    <property type="match status" value="1"/>
</dbReference>
<dbReference type="InterPro" id="IPR046461">
    <property type="entry name" value="TerL_ATPase"/>
</dbReference>
<feature type="domain" description="Terminase large subunit-like endonuclease" evidence="2">
    <location>
        <begin position="246"/>
        <end position="521"/>
    </location>
</feature>
<dbReference type="RefSeq" id="WP_168774720.1">
    <property type="nucleotide sequence ID" value="NZ_JAABNR010000008.1"/>
</dbReference>
<accession>A0AAE4Y8H5</accession>
<evidence type="ECO:0000313" key="4">
    <source>
        <dbReference type="Proteomes" id="UP001193501"/>
    </source>
</evidence>
<dbReference type="GO" id="GO:0004519">
    <property type="term" value="F:endonuclease activity"/>
    <property type="evidence" value="ECO:0007669"/>
    <property type="project" value="InterPro"/>
</dbReference>
<organism evidence="3 4">
    <name type="scientific">Stagnihabitans tardus</name>
    <dbReference type="NCBI Taxonomy" id="2699202"/>
    <lineage>
        <taxon>Bacteria</taxon>
        <taxon>Pseudomonadati</taxon>
        <taxon>Pseudomonadota</taxon>
        <taxon>Alphaproteobacteria</taxon>
        <taxon>Rhodobacterales</taxon>
        <taxon>Paracoccaceae</taxon>
        <taxon>Stagnihabitans</taxon>
    </lineage>
</organism>
<dbReference type="AlphaFoldDB" id="A0AAE4Y8H5"/>
<keyword evidence="4" id="KW-1185">Reference proteome</keyword>
<proteinExistence type="predicted"/>
<sequence>MLRPAWIDAPELIPDPMGYGERAVRFLRKLRHPKSTLPGKPFQLDPWQEAIIRAIYGPRDEAGRRIVRRVVLLVPRGNRKTSLAAAITLLHLIGPERQPGQLVVSAASAHEQARELFGEAAMIVQDDPRLRGKLAVRDYMSRIAYTGTEGSARGSRYLAVAADGNALHGKTPNVVLMDELHAWAGGKGQLQYEALDSALVKVPGTLSVILSTSGRGQENLAWRAVEYAIRVQKGQIDDPATLPVIFMAEPEDDWRDEALWAALNPGMRHGYPDLYAFRDKAKKAEFSPFERESFQQFNLNRWLDQSTSPFVDMAVYDQGAWEVDLDDLEMEQAPCWIGVDLSKNDDLTAVVACWRGEDGGYTVHPWFFCPEESLRRRGELHGVDYVTWAEDGHIIPTPGNTVDLRTVESHIRDLCARFKVEEIAFDPAFGRVMMANLAEDGLPAVEHRQGWVSMGPAVKELERVMLAGLFRHGGNPILRWNFENVQVETDKAGVRMFHKSKSGNKIDGAVACAMAVGRAAIGQERFTTSAAWFKDDMMWA</sequence>
<dbReference type="EMBL" id="JAABNR010000008">
    <property type="protein sequence ID" value="NBZ87912.1"/>
    <property type="molecule type" value="Genomic_DNA"/>
</dbReference>
<dbReference type="Pfam" id="PF03354">
    <property type="entry name" value="TerL_ATPase"/>
    <property type="match status" value="1"/>
</dbReference>
<reference evidence="3" key="1">
    <citation type="submission" date="2020-01" db="EMBL/GenBank/DDBJ databases">
        <authorList>
            <person name="Chen W.-M."/>
        </authorList>
    </citation>
    <scope>NUCLEOTIDE SEQUENCE</scope>
    <source>
        <strain evidence="3">CYK-10</strain>
    </source>
</reference>
<evidence type="ECO:0000259" key="2">
    <source>
        <dbReference type="Pfam" id="PF20441"/>
    </source>
</evidence>
<dbReference type="InterPro" id="IPR027417">
    <property type="entry name" value="P-loop_NTPase"/>
</dbReference>
<dbReference type="PANTHER" id="PTHR41287:SF1">
    <property type="entry name" value="PROTEIN YMFN"/>
    <property type="match status" value="1"/>
</dbReference>